<dbReference type="SMART" id="SM00852">
    <property type="entry name" value="MoCF_biosynth"/>
    <property type="match status" value="1"/>
</dbReference>
<comment type="function">
    <text evidence="1 6">Catalyzes the insertion of molybdate into adenylated molybdopterin with the concomitant release of AMP.</text>
</comment>
<keyword evidence="6" id="KW-0500">Molybdenum</keyword>
<dbReference type="SUPFAM" id="SSF63882">
    <property type="entry name" value="MoeA N-terminal region -like"/>
    <property type="match status" value="1"/>
</dbReference>
<evidence type="ECO:0000256" key="6">
    <source>
        <dbReference type="RuleBase" id="RU365090"/>
    </source>
</evidence>
<name>A0A1H9KHQ8_9GAMM</name>
<dbReference type="Gene3D" id="3.40.980.10">
    <property type="entry name" value="MoaB/Mog-like domain"/>
    <property type="match status" value="1"/>
</dbReference>
<evidence type="ECO:0000256" key="3">
    <source>
        <dbReference type="ARBA" id="ARBA00010763"/>
    </source>
</evidence>
<evidence type="ECO:0000259" key="7">
    <source>
        <dbReference type="SMART" id="SM00852"/>
    </source>
</evidence>
<evidence type="ECO:0000256" key="1">
    <source>
        <dbReference type="ARBA" id="ARBA00002901"/>
    </source>
</evidence>
<protein>
    <recommendedName>
        <fullName evidence="6">Molybdopterin molybdenumtransferase</fullName>
        <ecNumber evidence="6">2.10.1.1</ecNumber>
    </recommendedName>
</protein>
<evidence type="ECO:0000313" key="9">
    <source>
        <dbReference type="Proteomes" id="UP000199233"/>
    </source>
</evidence>
<dbReference type="SUPFAM" id="SSF63867">
    <property type="entry name" value="MoeA C-terminal domain-like"/>
    <property type="match status" value="1"/>
</dbReference>
<dbReference type="GO" id="GO:0005829">
    <property type="term" value="C:cytosol"/>
    <property type="evidence" value="ECO:0007669"/>
    <property type="project" value="TreeGrafter"/>
</dbReference>
<keyword evidence="9" id="KW-1185">Reference proteome</keyword>
<dbReference type="PANTHER" id="PTHR10192">
    <property type="entry name" value="MOLYBDOPTERIN BIOSYNTHESIS PROTEIN"/>
    <property type="match status" value="1"/>
</dbReference>
<dbReference type="Gene3D" id="3.90.105.10">
    <property type="entry name" value="Molybdopterin biosynthesis moea protein, domain 2"/>
    <property type="match status" value="1"/>
</dbReference>
<proteinExistence type="inferred from homology"/>
<keyword evidence="4 6" id="KW-0501">Molybdenum cofactor biosynthesis</keyword>
<dbReference type="GO" id="GO:0006777">
    <property type="term" value="P:Mo-molybdopterin cofactor biosynthetic process"/>
    <property type="evidence" value="ECO:0007669"/>
    <property type="project" value="UniProtKB-UniRule"/>
</dbReference>
<dbReference type="InterPro" id="IPR001453">
    <property type="entry name" value="MoaB/Mog_dom"/>
</dbReference>
<dbReference type="EC" id="2.10.1.1" evidence="6"/>
<dbReference type="GO" id="GO:0061599">
    <property type="term" value="F:molybdopterin molybdotransferase activity"/>
    <property type="evidence" value="ECO:0007669"/>
    <property type="project" value="UniProtKB-UniRule"/>
</dbReference>
<reference evidence="8 9" key="1">
    <citation type="submission" date="2016-10" db="EMBL/GenBank/DDBJ databases">
        <authorList>
            <person name="de Groot N.N."/>
        </authorList>
    </citation>
    <scope>NUCLEOTIDE SEQUENCE [LARGE SCALE GENOMIC DNA]</scope>
    <source>
        <strain evidence="8 9">DSM 25927</strain>
    </source>
</reference>
<dbReference type="InterPro" id="IPR036688">
    <property type="entry name" value="MoeA_C_domain_IV_sf"/>
</dbReference>
<dbReference type="Pfam" id="PF03454">
    <property type="entry name" value="MoeA_C"/>
    <property type="match status" value="1"/>
</dbReference>
<comment type="cofactor">
    <cofactor evidence="6">
        <name>Mg(2+)</name>
        <dbReference type="ChEBI" id="CHEBI:18420"/>
    </cofactor>
</comment>
<dbReference type="InterPro" id="IPR038987">
    <property type="entry name" value="MoeA-like"/>
</dbReference>
<dbReference type="RefSeq" id="WP_093288642.1">
    <property type="nucleotide sequence ID" value="NZ_FOFS01000013.1"/>
</dbReference>
<comment type="pathway">
    <text evidence="2 6">Cofactor biosynthesis; molybdopterin biosynthesis.</text>
</comment>
<keyword evidence="6 8" id="KW-0808">Transferase</keyword>
<dbReference type="Pfam" id="PF00994">
    <property type="entry name" value="MoCF_biosynth"/>
    <property type="match status" value="1"/>
</dbReference>
<dbReference type="Gene3D" id="2.170.190.11">
    <property type="entry name" value="Molybdopterin biosynthesis moea protein, domain 3"/>
    <property type="match status" value="1"/>
</dbReference>
<evidence type="ECO:0000256" key="2">
    <source>
        <dbReference type="ARBA" id="ARBA00005046"/>
    </source>
</evidence>
<feature type="domain" description="MoaB/Mog" evidence="7">
    <location>
        <begin position="189"/>
        <end position="329"/>
    </location>
</feature>
<dbReference type="Gene3D" id="2.40.340.10">
    <property type="entry name" value="MoeA, C-terminal, domain IV"/>
    <property type="match status" value="1"/>
</dbReference>
<dbReference type="STRING" id="489703.SAMN04488038_113108"/>
<evidence type="ECO:0000256" key="5">
    <source>
        <dbReference type="ARBA" id="ARBA00047317"/>
    </source>
</evidence>
<dbReference type="InterPro" id="IPR005110">
    <property type="entry name" value="MoeA_linker/N"/>
</dbReference>
<comment type="similarity">
    <text evidence="3 6">Belongs to the MoeA family.</text>
</comment>
<dbReference type="InterPro" id="IPR036425">
    <property type="entry name" value="MoaB/Mog-like_dom_sf"/>
</dbReference>
<sequence>MSESDCGHGVLLALDEAIAQYHRQLRPLPVQRAAPDVLRGQMLAQEVFAQVDLPMFTQSAVDGYALRSADTQAASAAQPARLPVVAEVRAGVEAAAPLAPGEAMRIFTGGRVPEGADTIARQEIVHRDGQHMLLAAALPAGTDIRPRGEELRAGARVASAGQRLHSGLIAALAMAGVGEVAAYRAPRVRVLITGDEISSAPAGGAQVFDANGPLTRSWFAERGYALPECRLVADTREELHAALREALDEADLVITTGGVSVGDYDLVRPVSVALGVKEIFWQVAQKPGKPLYFGLREEAGAQKVIMGLPGNPGAVLACLQVHVAEVLAALGAGERPCWRAGVLTAQLRADSREQLLRMRLALDETGRAQLTPLPRQASHMLSNMAQASALVRIAPGRAVQAGETAQWVALP</sequence>
<dbReference type="UniPathway" id="UPA00344"/>
<dbReference type="AlphaFoldDB" id="A0A1H9KHQ8"/>
<dbReference type="CDD" id="cd00887">
    <property type="entry name" value="MoeA"/>
    <property type="match status" value="1"/>
</dbReference>
<dbReference type="GO" id="GO:0046872">
    <property type="term" value="F:metal ion binding"/>
    <property type="evidence" value="ECO:0007669"/>
    <property type="project" value="UniProtKB-UniRule"/>
</dbReference>
<keyword evidence="6" id="KW-0479">Metal-binding</keyword>
<dbReference type="PANTHER" id="PTHR10192:SF5">
    <property type="entry name" value="GEPHYRIN"/>
    <property type="match status" value="1"/>
</dbReference>
<comment type="catalytic activity">
    <reaction evidence="5">
        <text>adenylyl-molybdopterin + molybdate = Mo-molybdopterin + AMP + H(+)</text>
        <dbReference type="Rhea" id="RHEA:35047"/>
        <dbReference type="ChEBI" id="CHEBI:15378"/>
        <dbReference type="ChEBI" id="CHEBI:36264"/>
        <dbReference type="ChEBI" id="CHEBI:62727"/>
        <dbReference type="ChEBI" id="CHEBI:71302"/>
        <dbReference type="ChEBI" id="CHEBI:456215"/>
        <dbReference type="EC" id="2.10.1.1"/>
    </reaction>
</comment>
<evidence type="ECO:0000256" key="4">
    <source>
        <dbReference type="ARBA" id="ARBA00023150"/>
    </source>
</evidence>
<dbReference type="InterPro" id="IPR005111">
    <property type="entry name" value="MoeA_C_domain_IV"/>
</dbReference>
<gene>
    <name evidence="8" type="ORF">SAMN04488038_113108</name>
</gene>
<accession>A0A1H9KHQ8</accession>
<organism evidence="8 9">
    <name type="scientific">Solimonas aquatica</name>
    <dbReference type="NCBI Taxonomy" id="489703"/>
    <lineage>
        <taxon>Bacteria</taxon>
        <taxon>Pseudomonadati</taxon>
        <taxon>Pseudomonadota</taxon>
        <taxon>Gammaproteobacteria</taxon>
        <taxon>Nevskiales</taxon>
        <taxon>Nevskiaceae</taxon>
        <taxon>Solimonas</taxon>
    </lineage>
</organism>
<dbReference type="EMBL" id="FOFS01000013">
    <property type="protein sequence ID" value="SEQ98373.1"/>
    <property type="molecule type" value="Genomic_DNA"/>
</dbReference>
<dbReference type="NCBIfam" id="TIGR00177">
    <property type="entry name" value="molyb_syn"/>
    <property type="match status" value="1"/>
</dbReference>
<dbReference type="Proteomes" id="UP000199233">
    <property type="component" value="Unassembled WGS sequence"/>
</dbReference>
<dbReference type="InterPro" id="IPR036135">
    <property type="entry name" value="MoeA_linker/N_sf"/>
</dbReference>
<evidence type="ECO:0000313" key="8">
    <source>
        <dbReference type="EMBL" id="SEQ98373.1"/>
    </source>
</evidence>
<dbReference type="SUPFAM" id="SSF53218">
    <property type="entry name" value="Molybdenum cofactor biosynthesis proteins"/>
    <property type="match status" value="1"/>
</dbReference>
<dbReference type="Pfam" id="PF03453">
    <property type="entry name" value="MoeA_N"/>
    <property type="match status" value="1"/>
</dbReference>
<keyword evidence="6" id="KW-0460">Magnesium</keyword>
<dbReference type="OrthoDB" id="9804758at2"/>